<reference evidence="1 2" key="1">
    <citation type="submission" date="2019-01" db="EMBL/GenBank/DDBJ databases">
        <title>Ktedonosporobacter rubrisoli SCAWS-G2.</title>
        <authorList>
            <person name="Huang Y."/>
            <person name="Yan B."/>
        </authorList>
    </citation>
    <scope>NUCLEOTIDE SEQUENCE [LARGE SCALE GENOMIC DNA]</scope>
    <source>
        <strain evidence="1 2">SCAWS-G2</strain>
    </source>
</reference>
<evidence type="ECO:0000313" key="2">
    <source>
        <dbReference type="Proteomes" id="UP000290365"/>
    </source>
</evidence>
<evidence type="ECO:0000313" key="1">
    <source>
        <dbReference type="EMBL" id="QBD80439.1"/>
    </source>
</evidence>
<sequence length="144" mass="16108">MGLHFLNLLATFEQKAEDEGIDKEEIIQTLQGALIEQFPEMMGISKQILIKSLDELVALSNITLSLHTLSQANTAEEAQSWIYELPMLYSRQLAQEFLTVNNQTHITITPNATTRRISSSFSYESSLPNPVSIDSINQNLPTIA</sequence>
<dbReference type="Proteomes" id="UP000290365">
    <property type="component" value="Chromosome"/>
</dbReference>
<organism evidence="1 2">
    <name type="scientific">Ktedonosporobacter rubrisoli</name>
    <dbReference type="NCBI Taxonomy" id="2509675"/>
    <lineage>
        <taxon>Bacteria</taxon>
        <taxon>Bacillati</taxon>
        <taxon>Chloroflexota</taxon>
        <taxon>Ktedonobacteria</taxon>
        <taxon>Ktedonobacterales</taxon>
        <taxon>Ktedonosporobacteraceae</taxon>
        <taxon>Ktedonosporobacter</taxon>
    </lineage>
</organism>
<dbReference type="AlphaFoldDB" id="A0A4P6JXG1"/>
<name>A0A4P6JXG1_KTERU</name>
<dbReference type="EMBL" id="CP035758">
    <property type="protein sequence ID" value="QBD80439.1"/>
    <property type="molecule type" value="Genomic_DNA"/>
</dbReference>
<keyword evidence="2" id="KW-1185">Reference proteome</keyword>
<gene>
    <name evidence="1" type="ORF">EPA93_32485</name>
</gene>
<protein>
    <submittedName>
        <fullName evidence="1">Uncharacterized protein</fullName>
    </submittedName>
</protein>
<dbReference type="KEGG" id="kbs:EPA93_32485"/>
<dbReference type="RefSeq" id="WP_129891503.1">
    <property type="nucleotide sequence ID" value="NZ_CP035758.1"/>
</dbReference>
<accession>A0A4P6JXG1</accession>
<proteinExistence type="predicted"/>